<accession>A0A9D4I9A9</accession>
<organism evidence="1 2">
    <name type="scientific">Dreissena polymorpha</name>
    <name type="common">Zebra mussel</name>
    <name type="synonym">Mytilus polymorpha</name>
    <dbReference type="NCBI Taxonomy" id="45954"/>
    <lineage>
        <taxon>Eukaryota</taxon>
        <taxon>Metazoa</taxon>
        <taxon>Spiralia</taxon>
        <taxon>Lophotrochozoa</taxon>
        <taxon>Mollusca</taxon>
        <taxon>Bivalvia</taxon>
        <taxon>Autobranchia</taxon>
        <taxon>Heteroconchia</taxon>
        <taxon>Euheterodonta</taxon>
        <taxon>Imparidentia</taxon>
        <taxon>Neoheterodontei</taxon>
        <taxon>Myida</taxon>
        <taxon>Dreissenoidea</taxon>
        <taxon>Dreissenidae</taxon>
        <taxon>Dreissena</taxon>
    </lineage>
</organism>
<reference evidence="1" key="2">
    <citation type="submission" date="2020-11" db="EMBL/GenBank/DDBJ databases">
        <authorList>
            <person name="McCartney M.A."/>
            <person name="Auch B."/>
            <person name="Kono T."/>
            <person name="Mallez S."/>
            <person name="Becker A."/>
            <person name="Gohl D.M."/>
            <person name="Silverstein K.A.T."/>
            <person name="Koren S."/>
            <person name="Bechman K.B."/>
            <person name="Herman A."/>
            <person name="Abrahante J.E."/>
            <person name="Garbe J."/>
        </authorList>
    </citation>
    <scope>NUCLEOTIDE SEQUENCE</scope>
    <source>
        <strain evidence="1">Duluth1</strain>
        <tissue evidence="1">Whole animal</tissue>
    </source>
</reference>
<gene>
    <name evidence="1" type="ORF">DPMN_189248</name>
</gene>
<name>A0A9D4I9A9_DREPO</name>
<dbReference type="EMBL" id="JAIWYP010000010">
    <property type="protein sequence ID" value="KAH3754571.1"/>
    <property type="molecule type" value="Genomic_DNA"/>
</dbReference>
<dbReference type="AlphaFoldDB" id="A0A9D4I9A9"/>
<evidence type="ECO:0000313" key="2">
    <source>
        <dbReference type="Proteomes" id="UP000828390"/>
    </source>
</evidence>
<comment type="caution">
    <text evidence="1">The sequence shown here is derived from an EMBL/GenBank/DDBJ whole genome shotgun (WGS) entry which is preliminary data.</text>
</comment>
<evidence type="ECO:0000313" key="1">
    <source>
        <dbReference type="EMBL" id="KAH3754571.1"/>
    </source>
</evidence>
<protein>
    <submittedName>
        <fullName evidence="1">Uncharacterized protein</fullName>
    </submittedName>
</protein>
<reference evidence="1" key="1">
    <citation type="journal article" date="2019" name="bioRxiv">
        <title>The Genome of the Zebra Mussel, Dreissena polymorpha: A Resource for Invasive Species Research.</title>
        <authorList>
            <person name="McCartney M.A."/>
            <person name="Auch B."/>
            <person name="Kono T."/>
            <person name="Mallez S."/>
            <person name="Zhang Y."/>
            <person name="Obille A."/>
            <person name="Becker A."/>
            <person name="Abrahante J.E."/>
            <person name="Garbe J."/>
            <person name="Badalamenti J.P."/>
            <person name="Herman A."/>
            <person name="Mangelson H."/>
            <person name="Liachko I."/>
            <person name="Sullivan S."/>
            <person name="Sone E.D."/>
            <person name="Koren S."/>
            <person name="Silverstein K.A.T."/>
            <person name="Beckman K.B."/>
            <person name="Gohl D.M."/>
        </authorList>
    </citation>
    <scope>NUCLEOTIDE SEQUENCE</scope>
    <source>
        <strain evidence="1">Duluth1</strain>
        <tissue evidence="1">Whole animal</tissue>
    </source>
</reference>
<keyword evidence="2" id="KW-1185">Reference proteome</keyword>
<sequence>MSVGNVPAAVEKPVQGATSTWLSLVGAKLLGSTDNPPGFLSTGELNTFATPLCSLRSYWSRF</sequence>
<proteinExistence type="predicted"/>
<dbReference type="Proteomes" id="UP000828390">
    <property type="component" value="Unassembled WGS sequence"/>
</dbReference>